<evidence type="ECO:0000313" key="2">
    <source>
        <dbReference type="EMBL" id="KLE34149.1"/>
    </source>
</evidence>
<dbReference type="OrthoDB" id="5956991at2"/>
<organism evidence="2 3">
    <name type="scientific">Aurantiacibacter luteus</name>
    <dbReference type="NCBI Taxonomy" id="1581420"/>
    <lineage>
        <taxon>Bacteria</taxon>
        <taxon>Pseudomonadati</taxon>
        <taxon>Pseudomonadota</taxon>
        <taxon>Alphaproteobacteria</taxon>
        <taxon>Sphingomonadales</taxon>
        <taxon>Erythrobacteraceae</taxon>
        <taxon>Aurantiacibacter</taxon>
    </lineage>
</organism>
<accession>A0A0G9MUB8</accession>
<dbReference type="AlphaFoldDB" id="A0A0G9MUB8"/>
<dbReference type="RefSeq" id="WP_047003795.1">
    <property type="nucleotide sequence ID" value="NZ_LBHB01000002.1"/>
</dbReference>
<feature type="signal peptide" evidence="1">
    <location>
        <begin position="1"/>
        <end position="22"/>
    </location>
</feature>
<keyword evidence="3" id="KW-1185">Reference proteome</keyword>
<protein>
    <submittedName>
        <fullName evidence="2">Uncharacterized protein</fullName>
    </submittedName>
</protein>
<dbReference type="PATRIC" id="fig|1581420.6.peg.1570"/>
<dbReference type="EMBL" id="LBHB01000002">
    <property type="protein sequence ID" value="KLE34149.1"/>
    <property type="molecule type" value="Genomic_DNA"/>
</dbReference>
<sequence length="136" mass="15005">MKPFVAAITAAAALALAAPAAAQSERQMQRSQEAFAELTEGWEVAGQPEACIYTPNTNRLRVVENVGLAYRQGDTMWVARARNPQNLGAWDVPIIDRFGSNLCRHDAMRTIDRSSGMFSGVLFLDDFVPYRRVSEG</sequence>
<dbReference type="STRING" id="1581420.AAW00_07670"/>
<keyword evidence="1" id="KW-0732">Signal</keyword>
<dbReference type="Proteomes" id="UP000053464">
    <property type="component" value="Unassembled WGS sequence"/>
</dbReference>
<feature type="chain" id="PRO_5002579410" evidence="1">
    <location>
        <begin position="23"/>
        <end position="136"/>
    </location>
</feature>
<reference evidence="2 3" key="1">
    <citation type="submission" date="2015-04" db="EMBL/GenBank/DDBJ databases">
        <title>The draft genome sequence of Erythrobacter luteus KA37.</title>
        <authorList>
            <person name="Zhuang L."/>
            <person name="Liu Y."/>
            <person name="Shao Z."/>
        </authorList>
    </citation>
    <scope>NUCLEOTIDE SEQUENCE [LARGE SCALE GENOMIC DNA]</scope>
    <source>
        <strain evidence="2 3">KA37</strain>
    </source>
</reference>
<gene>
    <name evidence="2" type="ORF">AAW00_07670</name>
</gene>
<evidence type="ECO:0000313" key="3">
    <source>
        <dbReference type="Proteomes" id="UP000053464"/>
    </source>
</evidence>
<comment type="caution">
    <text evidence="2">The sequence shown here is derived from an EMBL/GenBank/DDBJ whole genome shotgun (WGS) entry which is preliminary data.</text>
</comment>
<proteinExistence type="predicted"/>
<name>A0A0G9MUB8_9SPHN</name>
<evidence type="ECO:0000256" key="1">
    <source>
        <dbReference type="SAM" id="SignalP"/>
    </source>
</evidence>